<evidence type="ECO:0000259" key="2">
    <source>
        <dbReference type="Pfam" id="PF13006"/>
    </source>
</evidence>
<dbReference type="Proteomes" id="UP000199051">
    <property type="component" value="Unassembled WGS sequence"/>
</dbReference>
<feature type="domain" description="Transposase IS4 N-terminal" evidence="2">
    <location>
        <begin position="19"/>
        <end position="115"/>
    </location>
</feature>
<dbReference type="SUPFAM" id="SSF53098">
    <property type="entry name" value="Ribonuclease H-like"/>
    <property type="match status" value="1"/>
</dbReference>
<gene>
    <name evidence="3" type="ORF">SAMN04487818_108219</name>
</gene>
<keyword evidence="1" id="KW-1133">Transmembrane helix</keyword>
<dbReference type="STRING" id="155974.SAMN04487818_108219"/>
<feature type="transmembrane region" description="Helical" evidence="1">
    <location>
        <begin position="55"/>
        <end position="73"/>
    </location>
</feature>
<dbReference type="InterPro" id="IPR012337">
    <property type="entry name" value="RNaseH-like_sf"/>
</dbReference>
<organism evidence="3 4">
    <name type="scientific">Actinokineospora terrae</name>
    <dbReference type="NCBI Taxonomy" id="155974"/>
    <lineage>
        <taxon>Bacteria</taxon>
        <taxon>Bacillati</taxon>
        <taxon>Actinomycetota</taxon>
        <taxon>Actinomycetes</taxon>
        <taxon>Pseudonocardiales</taxon>
        <taxon>Pseudonocardiaceae</taxon>
        <taxon>Actinokineospora</taxon>
    </lineage>
</organism>
<evidence type="ECO:0000256" key="1">
    <source>
        <dbReference type="SAM" id="Phobius"/>
    </source>
</evidence>
<dbReference type="EMBL" id="FOGI01000008">
    <property type="protein sequence ID" value="SES18867.1"/>
    <property type="molecule type" value="Genomic_DNA"/>
</dbReference>
<dbReference type="AlphaFoldDB" id="A0A1H9VCB4"/>
<name>A0A1H9VCB4_9PSEU</name>
<keyword evidence="4" id="KW-1185">Reference proteome</keyword>
<dbReference type="Pfam" id="PF13006">
    <property type="entry name" value="Nterm_IS4"/>
    <property type="match status" value="1"/>
</dbReference>
<keyword evidence="1" id="KW-0812">Transmembrane</keyword>
<keyword evidence="1" id="KW-0472">Membrane</keyword>
<sequence>MGGITRAAKASRDRLSDRVAIGMLLKAFPPEEVDAAIDAAGAREQRSRALPARTMVYFTLALWLFGGAGYDAVLARLTAGMRWAGVATGTRSAPSTGSITKARKRLGPDVMRRLFLGRAAADRAEAARWRGMRVCTLDAGVVDIPDTAANLAAFDHSKVRVSVLAGHDTGSLLDVAVGSPREELGARVLDTISPGTLVVAHRSAGEQDLWRAAANRGADLLWRARAPITLPRLHVLPDGSFLSRMLADGDPVTDSLAVRVLQAPDAVLVTTLLDPDQAPAAELAALHRTRWRFEALFESLEAGPVALRSQDPHGVAQELWAMLCVYQAVHPWRRKEAAMRGVSAGSGGFGMPPRRGTHQ</sequence>
<accession>A0A1H9VCB4</accession>
<evidence type="ECO:0000313" key="4">
    <source>
        <dbReference type="Proteomes" id="UP000199051"/>
    </source>
</evidence>
<evidence type="ECO:0000313" key="3">
    <source>
        <dbReference type="EMBL" id="SES18867.1"/>
    </source>
</evidence>
<dbReference type="InterPro" id="IPR024473">
    <property type="entry name" value="Transposases_IS4_N"/>
</dbReference>
<protein>
    <submittedName>
        <fullName evidence="3">Insertion element 4 transposase N-terminal</fullName>
    </submittedName>
</protein>
<proteinExistence type="predicted"/>
<reference evidence="4" key="1">
    <citation type="submission" date="2016-10" db="EMBL/GenBank/DDBJ databases">
        <authorList>
            <person name="Varghese N."/>
            <person name="Submissions S."/>
        </authorList>
    </citation>
    <scope>NUCLEOTIDE SEQUENCE [LARGE SCALE GENOMIC DNA]</scope>
    <source>
        <strain evidence="4">DSM 44260</strain>
    </source>
</reference>